<dbReference type="PATRIC" id="fig|1286094.4.peg.6732"/>
<organism evidence="2 3">
    <name type="scientific">Streptomyces aurantiacus JA 4570</name>
    <dbReference type="NCBI Taxonomy" id="1286094"/>
    <lineage>
        <taxon>Bacteria</taxon>
        <taxon>Bacillati</taxon>
        <taxon>Actinomycetota</taxon>
        <taxon>Actinomycetes</taxon>
        <taxon>Kitasatosporales</taxon>
        <taxon>Streptomycetaceae</taxon>
        <taxon>Streptomyces</taxon>
        <taxon>Streptomyces aurantiacus group</taxon>
    </lineage>
</organism>
<keyword evidence="3" id="KW-1185">Reference proteome</keyword>
<feature type="compositionally biased region" description="Low complexity" evidence="1">
    <location>
        <begin position="430"/>
        <end position="444"/>
    </location>
</feature>
<evidence type="ECO:0000256" key="1">
    <source>
        <dbReference type="SAM" id="MobiDB-lite"/>
    </source>
</evidence>
<sequence>MLRWPGSRPGSRRAGAHVVRHGHLLRCCPPPIVVRVIRYGLSSRVAAYSFRACRGRRGRGARDERGERTGRGTAGARRTRGGRARRRAPGPGGCLRRLRALGRLPALGRLRGLRRLRRLGRRPRRRRGGVPRVRYVAGARGRPLLRVRARGRGRGPADPVRGGGRRRGLRSDTHTSVRDAAGAVGPLARAHLGAAAAGGARCGGHGSRAGFGRVRGARAAGADGAVRRGGGGVRGGRRVRGRCVVRGQRRWRRRGRRYGSGAAGHGGRHAGRALRGSRAPRGIAARAPAHVVPRRADADALGLALAVADRAERPGHLALAYDAPRHGVRRASAVPPTVLRPHPAPGRPRWRSLRTPVPPKPVVPLRGSRRRRLLRPRDRSGHPLPMGPRRHQRPPRHLRPHHPQVPGVRDPVPLRPAGPSRGAPVPPLPAASISGSAAPSRCID</sequence>
<comment type="caution">
    <text evidence="2">The sequence shown here is derived from an EMBL/GenBank/DDBJ whole genome shotgun (WGS) entry which is preliminary data.</text>
</comment>
<dbReference type="EMBL" id="AOPZ01000444">
    <property type="protein sequence ID" value="EPH40118.1"/>
    <property type="molecule type" value="Genomic_DNA"/>
</dbReference>
<gene>
    <name evidence="2" type="ORF">STRAU_6810</name>
</gene>
<feature type="compositionally biased region" description="Basic residues" evidence="1">
    <location>
        <begin position="77"/>
        <end position="88"/>
    </location>
</feature>
<accession>S3ZAJ9</accession>
<name>S3ZAJ9_9ACTN</name>
<protein>
    <submittedName>
        <fullName evidence="2">Uncharacterized protein</fullName>
    </submittedName>
</protein>
<feature type="region of interest" description="Disordered" evidence="1">
    <location>
        <begin position="250"/>
        <end position="274"/>
    </location>
</feature>
<evidence type="ECO:0000313" key="2">
    <source>
        <dbReference type="EMBL" id="EPH40118.1"/>
    </source>
</evidence>
<feature type="region of interest" description="Disordered" evidence="1">
    <location>
        <begin position="150"/>
        <end position="179"/>
    </location>
</feature>
<feature type="compositionally biased region" description="Basic and acidic residues" evidence="1">
    <location>
        <begin position="60"/>
        <end position="70"/>
    </location>
</feature>
<feature type="region of interest" description="Disordered" evidence="1">
    <location>
        <begin position="218"/>
        <end position="237"/>
    </location>
</feature>
<dbReference type="AlphaFoldDB" id="S3ZAJ9"/>
<feature type="region of interest" description="Disordered" evidence="1">
    <location>
        <begin position="57"/>
        <end position="93"/>
    </location>
</feature>
<feature type="region of interest" description="Disordered" evidence="1">
    <location>
        <begin position="332"/>
        <end position="444"/>
    </location>
</feature>
<feature type="compositionally biased region" description="Basic residues" evidence="1">
    <location>
        <begin position="388"/>
        <end position="402"/>
    </location>
</feature>
<proteinExistence type="predicted"/>
<dbReference type="Proteomes" id="UP000014629">
    <property type="component" value="Unassembled WGS sequence"/>
</dbReference>
<reference evidence="2 3" key="1">
    <citation type="submission" date="2013-02" db="EMBL/GenBank/DDBJ databases">
        <title>Draft Genome Sequence of Streptomyces aurantiacus, Which Produces Setomimycin.</title>
        <authorList>
            <person name="Gruening B.A."/>
            <person name="Praeg A."/>
            <person name="Erxleben A."/>
            <person name="Guenther S."/>
            <person name="Mueller M."/>
        </authorList>
    </citation>
    <scope>NUCLEOTIDE SEQUENCE [LARGE SCALE GENOMIC DNA]</scope>
    <source>
        <strain evidence="2 3">JA 4570</strain>
    </source>
</reference>
<evidence type="ECO:0000313" key="3">
    <source>
        <dbReference type="Proteomes" id="UP000014629"/>
    </source>
</evidence>